<feature type="compositionally biased region" description="Low complexity" evidence="9">
    <location>
        <begin position="595"/>
        <end position="608"/>
    </location>
</feature>
<protein>
    <submittedName>
        <fullName evidence="12">Tetratricopeptide repeat-containing sensor histidine kinase</fullName>
    </submittedName>
</protein>
<dbReference type="GO" id="GO:0000155">
    <property type="term" value="F:phosphorelay sensor kinase activity"/>
    <property type="evidence" value="ECO:0007669"/>
    <property type="project" value="InterPro"/>
</dbReference>
<dbReference type="Gene3D" id="1.20.5.1930">
    <property type="match status" value="1"/>
</dbReference>
<dbReference type="SUPFAM" id="SSF48452">
    <property type="entry name" value="TPR-like"/>
    <property type="match status" value="1"/>
</dbReference>
<name>A0A3R9MJS2_9BACT</name>
<evidence type="ECO:0000259" key="11">
    <source>
        <dbReference type="PROSITE" id="PS50109"/>
    </source>
</evidence>
<dbReference type="InterPro" id="IPR005467">
    <property type="entry name" value="His_kinase_dom"/>
</dbReference>
<evidence type="ECO:0000256" key="6">
    <source>
        <dbReference type="ARBA" id="ARBA00022989"/>
    </source>
</evidence>
<evidence type="ECO:0000313" key="13">
    <source>
        <dbReference type="Proteomes" id="UP000273500"/>
    </source>
</evidence>
<dbReference type="SMART" id="SM00387">
    <property type="entry name" value="HATPase_c"/>
    <property type="match status" value="1"/>
</dbReference>
<keyword evidence="6 10" id="KW-1133">Transmembrane helix</keyword>
<dbReference type="RefSeq" id="WP_125421472.1">
    <property type="nucleotide sequence ID" value="NZ_RWIT01000008.1"/>
</dbReference>
<dbReference type="GO" id="GO:0005886">
    <property type="term" value="C:plasma membrane"/>
    <property type="evidence" value="ECO:0007669"/>
    <property type="project" value="UniProtKB-SubCell"/>
</dbReference>
<evidence type="ECO:0000256" key="1">
    <source>
        <dbReference type="ARBA" id="ARBA00004651"/>
    </source>
</evidence>
<dbReference type="InterPro" id="IPR050482">
    <property type="entry name" value="Sensor_HK_TwoCompSys"/>
</dbReference>
<dbReference type="CDD" id="cd16917">
    <property type="entry name" value="HATPase_UhpB-NarQ-NarX-like"/>
    <property type="match status" value="1"/>
</dbReference>
<dbReference type="InterPro" id="IPR003594">
    <property type="entry name" value="HATPase_dom"/>
</dbReference>
<dbReference type="InterPro" id="IPR011990">
    <property type="entry name" value="TPR-like_helical_dom_sf"/>
</dbReference>
<dbReference type="EMBL" id="RWIT01000008">
    <property type="protein sequence ID" value="RSK47532.1"/>
    <property type="molecule type" value="Genomic_DNA"/>
</dbReference>
<dbReference type="SUPFAM" id="SSF55874">
    <property type="entry name" value="ATPase domain of HSP90 chaperone/DNA topoisomerase II/histidine kinase"/>
    <property type="match status" value="1"/>
</dbReference>
<dbReference type="Proteomes" id="UP000273500">
    <property type="component" value="Unassembled WGS sequence"/>
</dbReference>
<dbReference type="InterPro" id="IPR036890">
    <property type="entry name" value="HATPase_C_sf"/>
</dbReference>
<evidence type="ECO:0000256" key="9">
    <source>
        <dbReference type="SAM" id="MobiDB-lite"/>
    </source>
</evidence>
<comment type="caution">
    <text evidence="12">The sequence shown here is derived from an EMBL/GenBank/DDBJ whole genome shotgun (WGS) entry which is preliminary data.</text>
</comment>
<dbReference type="OrthoDB" id="1523646at2"/>
<dbReference type="Gene3D" id="1.25.40.10">
    <property type="entry name" value="Tetratricopeptide repeat domain"/>
    <property type="match status" value="1"/>
</dbReference>
<feature type="region of interest" description="Disordered" evidence="9">
    <location>
        <begin position="592"/>
        <end position="647"/>
    </location>
</feature>
<keyword evidence="7" id="KW-0902">Two-component regulatory system</keyword>
<dbReference type="PANTHER" id="PTHR24421:SF37">
    <property type="entry name" value="SENSOR HISTIDINE KINASE NARS"/>
    <property type="match status" value="1"/>
</dbReference>
<evidence type="ECO:0000256" key="4">
    <source>
        <dbReference type="ARBA" id="ARBA00022692"/>
    </source>
</evidence>
<dbReference type="Gene3D" id="3.30.565.10">
    <property type="entry name" value="Histidine kinase-like ATPase, C-terminal domain"/>
    <property type="match status" value="1"/>
</dbReference>
<evidence type="ECO:0000256" key="10">
    <source>
        <dbReference type="SAM" id="Phobius"/>
    </source>
</evidence>
<feature type="domain" description="Histidine kinase" evidence="11">
    <location>
        <begin position="448"/>
        <end position="647"/>
    </location>
</feature>
<comment type="subcellular location">
    <subcellularLocation>
        <location evidence="1">Cell membrane</location>
        <topology evidence="1">Multi-pass membrane protein</topology>
    </subcellularLocation>
</comment>
<accession>A0A3R9MJS2</accession>
<evidence type="ECO:0000256" key="3">
    <source>
        <dbReference type="ARBA" id="ARBA00022679"/>
    </source>
</evidence>
<dbReference type="Pfam" id="PF02518">
    <property type="entry name" value="HATPase_c"/>
    <property type="match status" value="1"/>
</dbReference>
<proteinExistence type="predicted"/>
<dbReference type="PANTHER" id="PTHR24421">
    <property type="entry name" value="NITRATE/NITRITE SENSOR PROTEIN NARX-RELATED"/>
    <property type="match status" value="1"/>
</dbReference>
<feature type="transmembrane region" description="Helical" evidence="10">
    <location>
        <begin position="409"/>
        <end position="430"/>
    </location>
</feature>
<keyword evidence="2" id="KW-1003">Cell membrane</keyword>
<evidence type="ECO:0000313" key="12">
    <source>
        <dbReference type="EMBL" id="RSK47532.1"/>
    </source>
</evidence>
<dbReference type="AlphaFoldDB" id="A0A3R9MJS2"/>
<gene>
    <name evidence="12" type="ORF">EI291_14840</name>
</gene>
<evidence type="ECO:0000256" key="5">
    <source>
        <dbReference type="ARBA" id="ARBA00022777"/>
    </source>
</evidence>
<organism evidence="12 13">
    <name type="scientific">Hymenobacter rigui</name>
    <dbReference type="NCBI Taxonomy" id="334424"/>
    <lineage>
        <taxon>Bacteria</taxon>
        <taxon>Pseudomonadati</taxon>
        <taxon>Bacteroidota</taxon>
        <taxon>Cytophagia</taxon>
        <taxon>Cytophagales</taxon>
        <taxon>Hymenobacteraceae</taxon>
        <taxon>Hymenobacter</taxon>
    </lineage>
</organism>
<keyword evidence="8 10" id="KW-0472">Membrane</keyword>
<dbReference type="Pfam" id="PF17874">
    <property type="entry name" value="TPR_MalT"/>
    <property type="match status" value="1"/>
</dbReference>
<dbReference type="InterPro" id="IPR011712">
    <property type="entry name" value="Sig_transdc_His_kin_sub3_dim/P"/>
</dbReference>
<dbReference type="PROSITE" id="PS50109">
    <property type="entry name" value="HIS_KIN"/>
    <property type="match status" value="1"/>
</dbReference>
<keyword evidence="4 10" id="KW-0812">Transmembrane</keyword>
<evidence type="ECO:0000256" key="2">
    <source>
        <dbReference type="ARBA" id="ARBA00022475"/>
    </source>
</evidence>
<sequence length="647" mass="71867">MKRLGYLLVLGWGLLGWPRAAQAQTLPLPLPHLRVLRDSLTELLAREPRPDTLRVLRLNTLGFALRLNDPPRARALARQALALAERLRYAPGLMEAHFTLGYDYRVRNQYDSALFHSRQALTWATRTRNPLTQSRAYYNLCRIYTEQGDYAAALGPSLDGLALARALHRPQVEALQLVQAGRVELGLGELTLARQYVEEARDLLPAVRDSVCTAVVYQGLGDIDRRQGRWQAAHRAYARTLRAYRTIYTERGLLPVELLLAEMRAQLTDEAAVRPTAWQLLARARRLQMPEQTAGAALLLARSWQTTRPDSARTYAALSLSAAAGHRLLPLAHDAAQLLARASGQLGDFRRAYDYQAQAAAFADTLSGEDTRRRLSAAQARALRSRTQLQLDVLRQQQELERLRHQQQVAGLLALLALTALVVVGLVWSFRRRQARREAALRTRLAADLHDDVGNLLTQVSMQADLLQEISPASDAPAQARLRRLSETSRRARREMTDVVWGLQTPLLTLPALLTRLRDHAYEVLPAAQLTVDFDVTDAGPEEALPPLLGQHLYLIYKEALHNVVKHARHATHVQVRVARHEGQLRLRVQDNGQPAPASAAGEPAPARSGGGNGLRNMHRRAEALGGTLHAAPGPAGFRLEARLPAP</sequence>
<dbReference type="InterPro" id="IPR041617">
    <property type="entry name" value="TPR_MalT"/>
</dbReference>
<reference evidence="12 13" key="1">
    <citation type="submission" date="2018-12" db="EMBL/GenBank/DDBJ databases">
        <authorList>
            <person name="Feng G."/>
            <person name="Zhu H."/>
        </authorList>
    </citation>
    <scope>NUCLEOTIDE SEQUENCE [LARGE SCALE GENOMIC DNA]</scope>
    <source>
        <strain evidence="12 13">KCTC 12533</strain>
    </source>
</reference>
<evidence type="ECO:0000256" key="8">
    <source>
        <dbReference type="ARBA" id="ARBA00023136"/>
    </source>
</evidence>
<keyword evidence="13" id="KW-1185">Reference proteome</keyword>
<evidence type="ECO:0000256" key="7">
    <source>
        <dbReference type="ARBA" id="ARBA00023012"/>
    </source>
</evidence>
<keyword evidence="3" id="KW-0808">Transferase</keyword>
<dbReference type="Pfam" id="PF07730">
    <property type="entry name" value="HisKA_3"/>
    <property type="match status" value="1"/>
</dbReference>
<dbReference type="GO" id="GO:0046983">
    <property type="term" value="F:protein dimerization activity"/>
    <property type="evidence" value="ECO:0007669"/>
    <property type="project" value="InterPro"/>
</dbReference>
<keyword evidence="5 12" id="KW-0418">Kinase</keyword>